<gene>
    <name evidence="3" type="ORF">O4J56_10705</name>
</gene>
<reference evidence="3 4" key="1">
    <citation type="submission" date="2023-01" db="EMBL/GenBank/DDBJ databases">
        <title>Draft genome sequence of Nocardiopsis sp. RSe5-2 isolated from halophytes.</title>
        <authorList>
            <person name="Duangmal K."/>
            <person name="Chantavorakit T."/>
        </authorList>
    </citation>
    <scope>NUCLEOTIDE SEQUENCE [LARGE SCALE GENOMIC DNA]</scope>
    <source>
        <strain evidence="3 4">RSe5-2</strain>
    </source>
</reference>
<evidence type="ECO:0000313" key="4">
    <source>
        <dbReference type="Proteomes" id="UP001527866"/>
    </source>
</evidence>
<dbReference type="InterPro" id="IPR012296">
    <property type="entry name" value="Nuclease_put_TT1808"/>
</dbReference>
<evidence type="ECO:0000259" key="2">
    <source>
        <dbReference type="Pfam" id="PF05685"/>
    </source>
</evidence>
<accession>A0ABT4U466</accession>
<dbReference type="RefSeq" id="WP_270685570.1">
    <property type="nucleotide sequence ID" value="NZ_JAQFWQ010000024.1"/>
</dbReference>
<keyword evidence="4" id="KW-1185">Reference proteome</keyword>
<dbReference type="GO" id="GO:0004519">
    <property type="term" value="F:endonuclease activity"/>
    <property type="evidence" value="ECO:0007669"/>
    <property type="project" value="UniProtKB-KW"/>
</dbReference>
<organism evidence="3 4">
    <name type="scientific">Nocardiopsis endophytica</name>
    <dbReference type="NCBI Taxonomy" id="3018445"/>
    <lineage>
        <taxon>Bacteria</taxon>
        <taxon>Bacillati</taxon>
        <taxon>Actinomycetota</taxon>
        <taxon>Actinomycetes</taxon>
        <taxon>Streptosporangiales</taxon>
        <taxon>Nocardiopsidaceae</taxon>
        <taxon>Nocardiopsis</taxon>
    </lineage>
</organism>
<dbReference type="PANTHER" id="PTHR35400">
    <property type="entry name" value="SLR1083 PROTEIN"/>
    <property type="match status" value="1"/>
</dbReference>
<keyword evidence="3" id="KW-0255">Endonuclease</keyword>
<dbReference type="EMBL" id="JAQFWQ010000024">
    <property type="protein sequence ID" value="MDA2811107.1"/>
    <property type="molecule type" value="Genomic_DNA"/>
</dbReference>
<evidence type="ECO:0000313" key="3">
    <source>
        <dbReference type="EMBL" id="MDA2811107.1"/>
    </source>
</evidence>
<protein>
    <submittedName>
        <fullName evidence="3">Uma2 family endonuclease</fullName>
    </submittedName>
</protein>
<evidence type="ECO:0000256" key="1">
    <source>
        <dbReference type="SAM" id="MobiDB-lite"/>
    </source>
</evidence>
<dbReference type="Proteomes" id="UP001527866">
    <property type="component" value="Unassembled WGS sequence"/>
</dbReference>
<feature type="region of interest" description="Disordered" evidence="1">
    <location>
        <begin position="66"/>
        <end position="88"/>
    </location>
</feature>
<feature type="domain" description="Putative restriction endonuclease" evidence="2">
    <location>
        <begin position="26"/>
        <end position="191"/>
    </location>
</feature>
<comment type="caution">
    <text evidence="3">The sequence shown here is derived from an EMBL/GenBank/DDBJ whole genome shotgun (WGS) entry which is preliminary data.</text>
</comment>
<dbReference type="InterPro" id="IPR008538">
    <property type="entry name" value="Uma2"/>
</dbReference>
<sequence length="202" mass="22116">MTMELCERPERPGAGLRAAAEHVDVPEGYKVEVLGGKIYVTPAPTPLHNLAVELVYDQLRDALRDGRRPHAGSSVAPEPDPGEPEASEYAIPDLMVVDRKELLRARPILPASVVDMAVEVVSPSTPRKDREVLPEVYASWGIPLYMVIDPRCGALAVHSDLVGGEYRLKGTHRFSEPVPLPSPLEGVTIDTSEFPRYPGHWG</sequence>
<keyword evidence="3" id="KW-0540">Nuclease</keyword>
<dbReference type="Pfam" id="PF05685">
    <property type="entry name" value="Uma2"/>
    <property type="match status" value="1"/>
</dbReference>
<dbReference type="Gene3D" id="3.90.1570.10">
    <property type="entry name" value="tt1808, chain A"/>
    <property type="match status" value="1"/>
</dbReference>
<dbReference type="CDD" id="cd06260">
    <property type="entry name" value="DUF820-like"/>
    <property type="match status" value="1"/>
</dbReference>
<dbReference type="SUPFAM" id="SSF52980">
    <property type="entry name" value="Restriction endonuclease-like"/>
    <property type="match status" value="1"/>
</dbReference>
<keyword evidence="3" id="KW-0378">Hydrolase</keyword>
<proteinExistence type="predicted"/>
<dbReference type="PANTHER" id="PTHR35400:SF3">
    <property type="entry name" value="SLL1072 PROTEIN"/>
    <property type="match status" value="1"/>
</dbReference>
<name>A0ABT4U466_9ACTN</name>
<dbReference type="InterPro" id="IPR011335">
    <property type="entry name" value="Restrct_endonuc-II-like"/>
</dbReference>